<dbReference type="GO" id="GO:0017148">
    <property type="term" value="P:negative regulation of translation"/>
    <property type="evidence" value="ECO:0007669"/>
    <property type="project" value="TreeGrafter"/>
</dbReference>
<dbReference type="EMBL" id="FLRD01000042">
    <property type="protein sequence ID" value="SBT32712.1"/>
    <property type="molecule type" value="Genomic_DNA"/>
</dbReference>
<comment type="similarity">
    <text evidence="1">Belongs to the Iojap/RsfS family.</text>
</comment>
<dbReference type="PANTHER" id="PTHR21043">
    <property type="entry name" value="IOJAP SUPERFAMILY ORTHOLOG"/>
    <property type="match status" value="1"/>
</dbReference>
<evidence type="ECO:0000256" key="2">
    <source>
        <dbReference type="SAM" id="MobiDB-lite"/>
    </source>
</evidence>
<evidence type="ECO:0000313" key="4">
    <source>
        <dbReference type="EMBL" id="SBT33207.1"/>
    </source>
</evidence>
<dbReference type="Proteomes" id="UP000078550">
    <property type="component" value="Unassembled WGS sequence"/>
</dbReference>
<gene>
    <name evidence="3" type="ORF">POVWA1_013390</name>
    <name evidence="4" type="ORF">POVWA2_013600</name>
</gene>
<proteinExistence type="inferred from homology"/>
<evidence type="ECO:0000313" key="3">
    <source>
        <dbReference type="EMBL" id="SBT32712.1"/>
    </source>
</evidence>
<dbReference type="Proteomes" id="UP000078555">
    <property type="component" value="Unassembled WGS sequence"/>
</dbReference>
<sequence length="461" mass="53725">MARRNIQFFPFLARRYMSSGHNIFDKLKLKNEQARDNGKCAPLTAEEKIEIIDIDDKVLENTNAFKKDMGEQDESAMMGEEEFYENMKSFKKVDIKSFIQETIDYYSSKQLKQSAATTEGQKENGPNHKKTPPSNHALFDMVTKFTQKGAGHVSHDAHRKPKNEEKSDTKSDLQCDTKRDERGDERGGERGSERGGEKSQLCGQAEEERYKYEGLTPAQRFYEENKEKLIYETMKWYNERGEKMGASEIHSQGDNWGSDRDYYHCYVSDPIVRQKNNFLFDYENEEDSERNVNEEEELELERGVMPTIEQVVCILKHEKVKNIKVIDLNKCGRRDIGMFLILCTGQTAKHNQKVGKLISKIFIDLEIPYISNIVYCYCNKFDDWIISHCGPLKINIVTKELRDTYDIENLFLYPHDHFDSKNFPSFFDYTPGVPPPYLVRSNTSLDAYQNDELYRKFIADA</sequence>
<dbReference type="SUPFAM" id="SSF81301">
    <property type="entry name" value="Nucleotidyltransferase"/>
    <property type="match status" value="1"/>
</dbReference>
<dbReference type="GO" id="GO:0090071">
    <property type="term" value="P:negative regulation of ribosome biogenesis"/>
    <property type="evidence" value="ECO:0007669"/>
    <property type="project" value="TreeGrafter"/>
</dbReference>
<feature type="compositionally biased region" description="Basic and acidic residues" evidence="2">
    <location>
        <begin position="162"/>
        <end position="197"/>
    </location>
</feature>
<organism evidence="3 6">
    <name type="scientific">Plasmodium ovale wallikeri</name>
    <dbReference type="NCBI Taxonomy" id="864142"/>
    <lineage>
        <taxon>Eukaryota</taxon>
        <taxon>Sar</taxon>
        <taxon>Alveolata</taxon>
        <taxon>Apicomplexa</taxon>
        <taxon>Aconoidasida</taxon>
        <taxon>Haemosporida</taxon>
        <taxon>Plasmodiidae</taxon>
        <taxon>Plasmodium</taxon>
        <taxon>Plasmodium (Plasmodium)</taxon>
    </lineage>
</organism>
<dbReference type="Pfam" id="PF02410">
    <property type="entry name" value="RsfS"/>
    <property type="match status" value="1"/>
</dbReference>
<dbReference type="InterPro" id="IPR043519">
    <property type="entry name" value="NT_sf"/>
</dbReference>
<accession>A0A1A8YMB6</accession>
<dbReference type="GO" id="GO:0043023">
    <property type="term" value="F:ribosomal large subunit binding"/>
    <property type="evidence" value="ECO:0007669"/>
    <property type="project" value="TreeGrafter"/>
</dbReference>
<feature type="region of interest" description="Disordered" evidence="2">
    <location>
        <begin position="148"/>
        <end position="205"/>
    </location>
</feature>
<dbReference type="Gene3D" id="3.30.460.10">
    <property type="entry name" value="Beta Polymerase, domain 2"/>
    <property type="match status" value="1"/>
</dbReference>
<keyword evidence="6" id="KW-1185">Reference proteome</keyword>
<dbReference type="EMBL" id="FLRE01000054">
    <property type="protein sequence ID" value="SBT33207.1"/>
    <property type="molecule type" value="Genomic_DNA"/>
</dbReference>
<evidence type="ECO:0008006" key="7">
    <source>
        <dbReference type="Google" id="ProtNLM"/>
    </source>
</evidence>
<name>A0A1A8YMB6_PLAOA</name>
<feature type="region of interest" description="Disordered" evidence="2">
    <location>
        <begin position="114"/>
        <end position="136"/>
    </location>
</feature>
<reference evidence="3" key="1">
    <citation type="submission" date="2016-05" db="EMBL/GenBank/DDBJ databases">
        <authorList>
            <person name="Lavstsen T."/>
            <person name="Jespersen J.S."/>
        </authorList>
    </citation>
    <scope>NUCLEOTIDE SEQUENCE [LARGE SCALE GENOMIC DNA]</scope>
</reference>
<dbReference type="InterPro" id="IPR004394">
    <property type="entry name" value="Iojap/RsfS/C7orf30"/>
</dbReference>
<evidence type="ECO:0000256" key="1">
    <source>
        <dbReference type="ARBA" id="ARBA00010574"/>
    </source>
</evidence>
<evidence type="ECO:0000313" key="5">
    <source>
        <dbReference type="Proteomes" id="UP000078550"/>
    </source>
</evidence>
<dbReference type="AlphaFoldDB" id="A0A1A8YMB6"/>
<evidence type="ECO:0000313" key="6">
    <source>
        <dbReference type="Proteomes" id="UP000078555"/>
    </source>
</evidence>
<protein>
    <recommendedName>
        <fullName evidence="7">Ribosomal silencing factor RsfS</fullName>
    </recommendedName>
</protein>
<reference evidence="5 6" key="2">
    <citation type="submission" date="2016-05" db="EMBL/GenBank/DDBJ databases">
        <authorList>
            <person name="Naeem Raeece"/>
        </authorList>
    </citation>
    <scope>NUCLEOTIDE SEQUENCE [LARGE SCALE GENOMIC DNA]</scope>
</reference>
<dbReference type="PANTHER" id="PTHR21043:SF0">
    <property type="entry name" value="MITOCHONDRIAL ASSEMBLY OF RIBOSOMAL LARGE SUBUNIT PROTEIN 1"/>
    <property type="match status" value="1"/>
</dbReference>